<protein>
    <submittedName>
        <fullName evidence="7">Camp-dependent protein kinase catalytic subunit beta isoform x2</fullName>
    </submittedName>
</protein>
<dbReference type="Gene3D" id="1.10.510.10">
    <property type="entry name" value="Transferase(Phosphotransferase) domain 1"/>
    <property type="match status" value="1"/>
</dbReference>
<dbReference type="GO" id="GO:0005952">
    <property type="term" value="C:cAMP-dependent protein kinase complex"/>
    <property type="evidence" value="ECO:0007669"/>
    <property type="project" value="TreeGrafter"/>
</dbReference>
<keyword evidence="2" id="KW-0808">Transferase</keyword>
<feature type="domain" description="Protein kinase" evidence="6">
    <location>
        <begin position="1"/>
        <end position="165"/>
    </location>
</feature>
<keyword evidence="3" id="KW-0547">Nucleotide-binding</keyword>
<accession>A0A161THG1</accession>
<evidence type="ECO:0000259" key="6">
    <source>
        <dbReference type="PROSITE" id="PS50011"/>
    </source>
</evidence>
<dbReference type="GO" id="GO:0005524">
    <property type="term" value="F:ATP binding"/>
    <property type="evidence" value="ECO:0007669"/>
    <property type="project" value="UniProtKB-KW"/>
</dbReference>
<dbReference type="InterPro" id="IPR011009">
    <property type="entry name" value="Kinase-like_dom_sf"/>
</dbReference>
<dbReference type="Pfam" id="PF00069">
    <property type="entry name" value="Pkinase"/>
    <property type="match status" value="1"/>
</dbReference>
<keyword evidence="1" id="KW-0723">Serine/threonine-protein kinase</keyword>
<dbReference type="SUPFAM" id="SSF56112">
    <property type="entry name" value="Protein kinase-like (PK-like)"/>
    <property type="match status" value="1"/>
</dbReference>
<organism evidence="7">
    <name type="scientific">Triatoma infestans</name>
    <name type="common">Assassin bug</name>
    <dbReference type="NCBI Taxonomy" id="30076"/>
    <lineage>
        <taxon>Eukaryota</taxon>
        <taxon>Metazoa</taxon>
        <taxon>Ecdysozoa</taxon>
        <taxon>Arthropoda</taxon>
        <taxon>Hexapoda</taxon>
        <taxon>Insecta</taxon>
        <taxon>Pterygota</taxon>
        <taxon>Neoptera</taxon>
        <taxon>Paraneoptera</taxon>
        <taxon>Hemiptera</taxon>
        <taxon>Heteroptera</taxon>
        <taxon>Panheteroptera</taxon>
        <taxon>Cimicomorpha</taxon>
        <taxon>Reduviidae</taxon>
        <taxon>Triatominae</taxon>
        <taxon>Triatoma</taxon>
    </lineage>
</organism>
<evidence type="ECO:0000256" key="2">
    <source>
        <dbReference type="ARBA" id="ARBA00022679"/>
    </source>
</evidence>
<proteinExistence type="predicted"/>
<sequence>MPLIPGGDMFTYLNKMKRLEEHHARFYSAQLLLALEYLHHIGLIFRDLNPENILIDSSGYLKIADFGFSKVINLRTYTFCGTGEYLAPEMLTCRSYGKSVDWWTFGIVLYELCAGYTPFYSKLEAKIYDNISRCRYEMPYHFSSDLKDLIRNILQIGFNKDDMVI</sequence>
<evidence type="ECO:0000256" key="3">
    <source>
        <dbReference type="ARBA" id="ARBA00022741"/>
    </source>
</evidence>
<evidence type="ECO:0000256" key="1">
    <source>
        <dbReference type="ARBA" id="ARBA00022527"/>
    </source>
</evidence>
<dbReference type="AlphaFoldDB" id="A0A161THG1"/>
<reference evidence="7" key="1">
    <citation type="submission" date="2016-04" db="EMBL/GenBank/DDBJ databases">
        <authorList>
            <person name="Calderon-Fernandez G.M.Sr."/>
        </authorList>
    </citation>
    <scope>NUCLEOTIDE SEQUENCE</scope>
    <source>
        <strain evidence="7">Int1</strain>
        <tissue evidence="7">Integument</tissue>
    </source>
</reference>
<dbReference type="GO" id="GO:0005634">
    <property type="term" value="C:nucleus"/>
    <property type="evidence" value="ECO:0007669"/>
    <property type="project" value="TreeGrafter"/>
</dbReference>
<dbReference type="FunFam" id="1.10.510.10:FF:000551">
    <property type="entry name" value="Non-specific serine/threonine protein kinase"/>
    <property type="match status" value="1"/>
</dbReference>
<dbReference type="PROSITE" id="PS50011">
    <property type="entry name" value="PROTEIN_KINASE_DOM"/>
    <property type="match status" value="1"/>
</dbReference>
<dbReference type="GO" id="GO:0005829">
    <property type="term" value="C:cytosol"/>
    <property type="evidence" value="ECO:0007669"/>
    <property type="project" value="TreeGrafter"/>
</dbReference>
<dbReference type="PANTHER" id="PTHR24353:SF152">
    <property type="entry name" value="UT01108P-RELATED"/>
    <property type="match status" value="1"/>
</dbReference>
<dbReference type="PANTHER" id="PTHR24353">
    <property type="entry name" value="CYCLIC NUCLEOTIDE-DEPENDENT PROTEIN KINASE"/>
    <property type="match status" value="1"/>
</dbReference>
<reference evidence="7" key="2">
    <citation type="journal article" date="2017" name="J. Med. Entomol.">
        <title>Transcriptome Analysis of the Triatoma infestans (Hemiptera: Reduviidae) Integument.</title>
        <authorList>
            <person name="Calderon-Fernandez G.M."/>
            <person name="Moriconi D.E."/>
            <person name="Dulbecco A.B."/>
            <person name="Juarez M.P."/>
        </authorList>
    </citation>
    <scope>NUCLEOTIDE SEQUENCE</scope>
    <source>
        <strain evidence="7">Int1</strain>
        <tissue evidence="7">Integument</tissue>
    </source>
</reference>
<keyword evidence="5" id="KW-0067">ATP-binding</keyword>
<evidence type="ECO:0000313" key="7">
    <source>
        <dbReference type="EMBL" id="JAS02492.1"/>
    </source>
</evidence>
<dbReference type="InterPro" id="IPR000719">
    <property type="entry name" value="Prot_kinase_dom"/>
</dbReference>
<evidence type="ECO:0000256" key="4">
    <source>
        <dbReference type="ARBA" id="ARBA00022777"/>
    </source>
</evidence>
<dbReference type="EMBL" id="GEMB01000641">
    <property type="protein sequence ID" value="JAS02492.1"/>
    <property type="molecule type" value="Transcribed_RNA"/>
</dbReference>
<dbReference type="GO" id="GO:0004691">
    <property type="term" value="F:cAMP-dependent protein kinase activity"/>
    <property type="evidence" value="ECO:0007669"/>
    <property type="project" value="TreeGrafter"/>
</dbReference>
<name>A0A161THG1_TRIIF</name>
<keyword evidence="4 7" id="KW-0418">Kinase</keyword>
<evidence type="ECO:0000256" key="5">
    <source>
        <dbReference type="ARBA" id="ARBA00022840"/>
    </source>
</evidence>